<keyword evidence="3" id="KW-1185">Reference proteome</keyword>
<evidence type="ECO:0000313" key="2">
    <source>
        <dbReference type="EMBL" id="GBN76297.1"/>
    </source>
</evidence>
<organism evidence="2 3">
    <name type="scientific">Araneus ventricosus</name>
    <name type="common">Orbweaver spider</name>
    <name type="synonym">Epeira ventricosa</name>
    <dbReference type="NCBI Taxonomy" id="182803"/>
    <lineage>
        <taxon>Eukaryota</taxon>
        <taxon>Metazoa</taxon>
        <taxon>Ecdysozoa</taxon>
        <taxon>Arthropoda</taxon>
        <taxon>Chelicerata</taxon>
        <taxon>Arachnida</taxon>
        <taxon>Araneae</taxon>
        <taxon>Araneomorphae</taxon>
        <taxon>Entelegynae</taxon>
        <taxon>Araneoidea</taxon>
        <taxon>Araneidae</taxon>
        <taxon>Araneus</taxon>
    </lineage>
</organism>
<dbReference type="AlphaFoldDB" id="A0A4Y2RKH0"/>
<proteinExistence type="predicted"/>
<name>A0A4Y2RKH0_ARAVE</name>
<protein>
    <submittedName>
        <fullName evidence="2">Uncharacterized protein</fullName>
    </submittedName>
</protein>
<evidence type="ECO:0000313" key="3">
    <source>
        <dbReference type="Proteomes" id="UP000499080"/>
    </source>
</evidence>
<gene>
    <name evidence="2" type="ORF">AVEN_57232_1</name>
</gene>
<feature type="compositionally biased region" description="Low complexity" evidence="1">
    <location>
        <begin position="63"/>
        <end position="83"/>
    </location>
</feature>
<feature type="region of interest" description="Disordered" evidence="1">
    <location>
        <begin position="44"/>
        <end position="90"/>
    </location>
</feature>
<evidence type="ECO:0000256" key="1">
    <source>
        <dbReference type="SAM" id="MobiDB-lite"/>
    </source>
</evidence>
<dbReference type="EMBL" id="BGPR01017486">
    <property type="protein sequence ID" value="GBN76297.1"/>
    <property type="molecule type" value="Genomic_DNA"/>
</dbReference>
<reference evidence="2 3" key="1">
    <citation type="journal article" date="2019" name="Sci. Rep.">
        <title>Orb-weaving spider Araneus ventricosus genome elucidates the spidroin gene catalogue.</title>
        <authorList>
            <person name="Kono N."/>
            <person name="Nakamura H."/>
            <person name="Ohtoshi R."/>
            <person name="Moran D.A.P."/>
            <person name="Shinohara A."/>
            <person name="Yoshida Y."/>
            <person name="Fujiwara M."/>
            <person name="Mori M."/>
            <person name="Tomita M."/>
            <person name="Arakawa K."/>
        </authorList>
    </citation>
    <scope>NUCLEOTIDE SEQUENCE [LARGE SCALE GENOMIC DNA]</scope>
</reference>
<comment type="caution">
    <text evidence="2">The sequence shown here is derived from an EMBL/GenBank/DDBJ whole genome shotgun (WGS) entry which is preliminary data.</text>
</comment>
<dbReference type="Proteomes" id="UP000499080">
    <property type="component" value="Unassembled WGS sequence"/>
</dbReference>
<accession>A0A4Y2RKH0</accession>
<sequence length="90" mass="9620">MAPLNLALGTSIPNGGYATDYHAKKMEWKWNTAMAIAVSKTRRSRNVLASGGRSRERPSGCYSSAIKARNKSAASARRGGLASPDWVAIP</sequence>